<comment type="caution">
    <text evidence="7">The sequence shown here is derived from an EMBL/GenBank/DDBJ whole genome shotgun (WGS) entry which is preliminary data.</text>
</comment>
<dbReference type="GO" id="GO:0000160">
    <property type="term" value="P:phosphorelay signal transduction system"/>
    <property type="evidence" value="ECO:0007669"/>
    <property type="project" value="InterPro"/>
</dbReference>
<dbReference type="Pfam" id="PF00072">
    <property type="entry name" value="Response_reg"/>
    <property type="match status" value="1"/>
</dbReference>
<dbReference type="InterPro" id="IPR011006">
    <property type="entry name" value="CheY-like_superfamily"/>
</dbReference>
<protein>
    <recommendedName>
        <fullName evidence="1">diguanylate cyclase</fullName>
        <ecNumber evidence="1">2.7.7.65</ecNumber>
    </recommendedName>
</protein>
<keyword evidence="4" id="KW-0175">Coiled coil</keyword>
<dbReference type="SMART" id="SM00448">
    <property type="entry name" value="REC"/>
    <property type="match status" value="1"/>
</dbReference>
<evidence type="ECO:0000256" key="4">
    <source>
        <dbReference type="SAM" id="Coils"/>
    </source>
</evidence>
<sequence length="582" mass="64650">MITDDVFWLGRWSREDFLPVNTYAVVDGSTILVIDPGPTPGIPDIAQAMDRLFEHLEIPEKIRQWQVALTGQDPGAAGGLNELIRLRGGSEKPEVYCHWRTSVLLHEPALEYRHLSRVNQNIVLPEGRRLIHILLSRSYSQGLIALVDITTGTLFSGPAMGSMGRDLPFDVDLRNQKVPRAEAGLASYTQQFSDPSWVDTLCQLSPAGDYEPQTINRVCPRYGSIWHSNPLTIRETLTVKTVTLPDKLREVAVGEGQNLNRVIQELQILQQQNFELQEDLILLQDEGIRDEATGLYNEEFFNEYLPLFVEEHPQEGTVILLHLDNLTAINSQLGYEEGNAAIRSFAHIIRSEKPETAMVFRLAGPVCGLLVPHCGVAEAAGLADTIRREVRESGAFIRPVTCSAGVIQTSQVQHRAGDPVQSLRTLGAARLESAIRQGGDKTSTGDLETADIAASEVTIRVLILESESLVARMLTTYLTNRGFQCRTEFRAETIIPEIETFKPDIILSELYHSGTDIITLYDSLESRPETSGIPVILMSHELSENVVVELHRRGIFSILRKPLILEELPGLITHLTGGVSHV</sequence>
<feature type="domain" description="GGDEF" evidence="6">
    <location>
        <begin position="314"/>
        <end position="447"/>
    </location>
</feature>
<dbReference type="Pfam" id="PF00990">
    <property type="entry name" value="GGDEF"/>
    <property type="match status" value="1"/>
</dbReference>
<dbReference type="NCBIfam" id="TIGR00254">
    <property type="entry name" value="GGDEF"/>
    <property type="match status" value="1"/>
</dbReference>
<evidence type="ECO:0000256" key="3">
    <source>
        <dbReference type="PROSITE-ProRule" id="PRU00169"/>
    </source>
</evidence>
<dbReference type="GO" id="GO:0043709">
    <property type="term" value="P:cell adhesion involved in single-species biofilm formation"/>
    <property type="evidence" value="ECO:0007669"/>
    <property type="project" value="TreeGrafter"/>
</dbReference>
<dbReference type="EC" id="2.7.7.65" evidence="1"/>
<reference evidence="7 8" key="1">
    <citation type="submission" date="2014-05" db="EMBL/GenBank/DDBJ databases">
        <title>De novo Genome Sequence of Spirocheata sp.</title>
        <authorList>
            <person name="Shivani Y."/>
            <person name="Subhash Y."/>
            <person name="Tushar L."/>
            <person name="Sasikala C."/>
            <person name="Ramana C.V."/>
        </authorList>
    </citation>
    <scope>NUCLEOTIDE SEQUENCE [LARGE SCALE GENOMIC DNA]</scope>
    <source>
        <strain evidence="7 8">JC230</strain>
    </source>
</reference>
<dbReference type="Pfam" id="PF19583">
    <property type="entry name" value="ODP"/>
    <property type="match status" value="1"/>
</dbReference>
<dbReference type="SUPFAM" id="SSF56281">
    <property type="entry name" value="Metallo-hydrolase/oxidoreductase"/>
    <property type="match status" value="1"/>
</dbReference>
<evidence type="ECO:0000256" key="2">
    <source>
        <dbReference type="ARBA" id="ARBA00034247"/>
    </source>
</evidence>
<dbReference type="AlphaFoldDB" id="A0A098QWC3"/>
<dbReference type="Gene3D" id="3.60.15.10">
    <property type="entry name" value="Ribonuclease Z/Hydroxyacylglutathione hydrolase-like"/>
    <property type="match status" value="1"/>
</dbReference>
<dbReference type="STRING" id="1480694.DC28_07820"/>
<dbReference type="GO" id="GO:0005886">
    <property type="term" value="C:plasma membrane"/>
    <property type="evidence" value="ECO:0007669"/>
    <property type="project" value="TreeGrafter"/>
</dbReference>
<evidence type="ECO:0000256" key="1">
    <source>
        <dbReference type="ARBA" id="ARBA00012528"/>
    </source>
</evidence>
<evidence type="ECO:0000259" key="5">
    <source>
        <dbReference type="PROSITE" id="PS50110"/>
    </source>
</evidence>
<dbReference type="GO" id="GO:0052621">
    <property type="term" value="F:diguanylate cyclase activity"/>
    <property type="evidence" value="ECO:0007669"/>
    <property type="project" value="UniProtKB-EC"/>
</dbReference>
<evidence type="ECO:0000259" key="6">
    <source>
        <dbReference type="PROSITE" id="PS50887"/>
    </source>
</evidence>
<dbReference type="PROSITE" id="PS50887">
    <property type="entry name" value="GGDEF"/>
    <property type="match status" value="1"/>
</dbReference>
<feature type="coiled-coil region" evidence="4">
    <location>
        <begin position="259"/>
        <end position="286"/>
    </location>
</feature>
<comment type="caution">
    <text evidence="3">Lacks conserved residue(s) required for the propagation of feature annotation.</text>
</comment>
<dbReference type="PANTHER" id="PTHR45138">
    <property type="entry name" value="REGULATORY COMPONENTS OF SENSORY TRANSDUCTION SYSTEM"/>
    <property type="match status" value="1"/>
</dbReference>
<dbReference type="Proteomes" id="UP000029692">
    <property type="component" value="Unassembled WGS sequence"/>
</dbReference>
<keyword evidence="8" id="KW-1185">Reference proteome</keyword>
<dbReference type="InterPro" id="IPR001789">
    <property type="entry name" value="Sig_transdc_resp-reg_receiver"/>
</dbReference>
<dbReference type="eggNOG" id="COG2199">
    <property type="taxonomic scope" value="Bacteria"/>
</dbReference>
<dbReference type="SMART" id="SM00267">
    <property type="entry name" value="GGDEF"/>
    <property type="match status" value="1"/>
</dbReference>
<evidence type="ECO:0000313" key="7">
    <source>
        <dbReference type="EMBL" id="KGE72014.1"/>
    </source>
</evidence>
<proteinExistence type="predicted"/>
<dbReference type="SUPFAM" id="SSF52172">
    <property type="entry name" value="CheY-like"/>
    <property type="match status" value="1"/>
</dbReference>
<dbReference type="InterPro" id="IPR050469">
    <property type="entry name" value="Diguanylate_Cyclase"/>
</dbReference>
<dbReference type="CDD" id="cd00156">
    <property type="entry name" value="REC"/>
    <property type="match status" value="1"/>
</dbReference>
<dbReference type="InterPro" id="IPR045761">
    <property type="entry name" value="ODP_dom"/>
</dbReference>
<dbReference type="InterPro" id="IPR043128">
    <property type="entry name" value="Rev_trsase/Diguanyl_cyclase"/>
</dbReference>
<evidence type="ECO:0000313" key="8">
    <source>
        <dbReference type="Proteomes" id="UP000029692"/>
    </source>
</evidence>
<dbReference type="PROSITE" id="PS50110">
    <property type="entry name" value="RESPONSE_REGULATORY"/>
    <property type="match status" value="1"/>
</dbReference>
<organism evidence="7 8">
    <name type="scientific">Spirochaeta lutea</name>
    <dbReference type="NCBI Taxonomy" id="1480694"/>
    <lineage>
        <taxon>Bacteria</taxon>
        <taxon>Pseudomonadati</taxon>
        <taxon>Spirochaetota</taxon>
        <taxon>Spirochaetia</taxon>
        <taxon>Spirochaetales</taxon>
        <taxon>Spirochaetaceae</taxon>
        <taxon>Spirochaeta</taxon>
    </lineage>
</organism>
<dbReference type="InterPro" id="IPR029787">
    <property type="entry name" value="Nucleotide_cyclase"/>
</dbReference>
<dbReference type="InterPro" id="IPR036866">
    <property type="entry name" value="RibonucZ/Hydroxyglut_hydro"/>
</dbReference>
<dbReference type="EMBL" id="JNUP01000063">
    <property type="protein sequence ID" value="KGE72014.1"/>
    <property type="molecule type" value="Genomic_DNA"/>
</dbReference>
<accession>A0A098QWC3</accession>
<dbReference type="PANTHER" id="PTHR45138:SF9">
    <property type="entry name" value="DIGUANYLATE CYCLASE DGCM-RELATED"/>
    <property type="match status" value="1"/>
</dbReference>
<dbReference type="SUPFAM" id="SSF55073">
    <property type="entry name" value="Nucleotide cyclase"/>
    <property type="match status" value="1"/>
</dbReference>
<dbReference type="CDD" id="cd01949">
    <property type="entry name" value="GGDEF"/>
    <property type="match status" value="1"/>
</dbReference>
<comment type="catalytic activity">
    <reaction evidence="2">
        <text>2 GTP = 3',3'-c-di-GMP + 2 diphosphate</text>
        <dbReference type="Rhea" id="RHEA:24898"/>
        <dbReference type="ChEBI" id="CHEBI:33019"/>
        <dbReference type="ChEBI" id="CHEBI:37565"/>
        <dbReference type="ChEBI" id="CHEBI:58805"/>
        <dbReference type="EC" id="2.7.7.65"/>
    </reaction>
</comment>
<name>A0A098QWC3_9SPIO</name>
<dbReference type="GO" id="GO:1902201">
    <property type="term" value="P:negative regulation of bacterial-type flagellum-dependent cell motility"/>
    <property type="evidence" value="ECO:0007669"/>
    <property type="project" value="TreeGrafter"/>
</dbReference>
<dbReference type="InterPro" id="IPR000160">
    <property type="entry name" value="GGDEF_dom"/>
</dbReference>
<dbReference type="Gene3D" id="3.40.50.2300">
    <property type="match status" value="1"/>
</dbReference>
<feature type="domain" description="Response regulatory" evidence="5">
    <location>
        <begin position="460"/>
        <end position="576"/>
    </location>
</feature>
<dbReference type="Gene3D" id="3.30.70.270">
    <property type="match status" value="1"/>
</dbReference>
<gene>
    <name evidence="7" type="ORF">DC28_07820</name>
</gene>